<accession>A0A1L9AUL7</accession>
<evidence type="ECO:0000256" key="1">
    <source>
        <dbReference type="SAM" id="Phobius"/>
    </source>
</evidence>
<dbReference type="Proteomes" id="UP000182229">
    <property type="component" value="Unassembled WGS sequence"/>
</dbReference>
<keyword evidence="1" id="KW-0472">Membrane</keyword>
<name>A0A1L9AUL7_9BACT</name>
<dbReference type="AlphaFoldDB" id="A0A1L9AUL7"/>
<feature type="transmembrane region" description="Helical" evidence="1">
    <location>
        <begin position="34"/>
        <end position="55"/>
    </location>
</feature>
<sequence length="60" mass="6360">MGWVWLVLLGLPGIPLFVLCSATALQLESLSHFPRTILGSMGGAAGLLWVGIRLVRAVSN</sequence>
<organism evidence="2 3">
    <name type="scientific">Cystobacter ferrugineus</name>
    <dbReference type="NCBI Taxonomy" id="83449"/>
    <lineage>
        <taxon>Bacteria</taxon>
        <taxon>Pseudomonadati</taxon>
        <taxon>Myxococcota</taxon>
        <taxon>Myxococcia</taxon>
        <taxon>Myxococcales</taxon>
        <taxon>Cystobacterineae</taxon>
        <taxon>Archangiaceae</taxon>
        <taxon>Cystobacter</taxon>
    </lineage>
</organism>
<proteinExistence type="predicted"/>
<comment type="caution">
    <text evidence="2">The sequence shown here is derived from an EMBL/GenBank/DDBJ whole genome shotgun (WGS) entry which is preliminary data.</text>
</comment>
<protein>
    <submittedName>
        <fullName evidence="2">Uncharacterized protein</fullName>
    </submittedName>
</protein>
<keyword evidence="3" id="KW-1185">Reference proteome</keyword>
<reference evidence="2 3" key="2">
    <citation type="submission" date="2016-12" db="EMBL/GenBank/DDBJ databases">
        <title>Draft Genome Sequence of Cystobacter ferrugineus Strain Cbfe23.</title>
        <authorList>
            <person name="Akbar S."/>
            <person name="Dowd S.E."/>
            <person name="Stevens D.C."/>
        </authorList>
    </citation>
    <scope>NUCLEOTIDE SEQUENCE [LARGE SCALE GENOMIC DNA]</scope>
    <source>
        <strain evidence="2 3">Cbfe23</strain>
    </source>
</reference>
<keyword evidence="1" id="KW-1133">Transmembrane helix</keyword>
<evidence type="ECO:0000313" key="2">
    <source>
        <dbReference type="EMBL" id="OJH33674.1"/>
    </source>
</evidence>
<evidence type="ECO:0000313" key="3">
    <source>
        <dbReference type="Proteomes" id="UP000182229"/>
    </source>
</evidence>
<reference evidence="3" key="1">
    <citation type="submission" date="2016-11" db="EMBL/GenBank/DDBJ databases">
        <authorList>
            <person name="Shukria A."/>
            <person name="Stevens D.C."/>
        </authorList>
    </citation>
    <scope>NUCLEOTIDE SEQUENCE [LARGE SCALE GENOMIC DNA]</scope>
    <source>
        <strain evidence="3">Cbfe23</strain>
    </source>
</reference>
<dbReference type="EMBL" id="MPIN01000030">
    <property type="protein sequence ID" value="OJH33674.1"/>
    <property type="molecule type" value="Genomic_DNA"/>
</dbReference>
<gene>
    <name evidence="2" type="ORF">BON30_47405</name>
</gene>
<keyword evidence="1" id="KW-0812">Transmembrane</keyword>